<reference evidence="1 2" key="1">
    <citation type="journal article" date="2016" name="Int. J. Syst. Evol. Microbiol.">
        <title>Dermabacter jinjuensis sp. nov., a novel species of the genus Dermabacter isolated from a clinical specimen.</title>
        <authorList>
            <person name="Park Y.K."/>
            <person name="Lee K.M."/>
            <person name="Lee W.K."/>
            <person name="Cho M.J."/>
            <person name="Lee H.S."/>
            <person name="Cho Y.G."/>
            <person name="Lee Y.C."/>
            <person name="Lee W.K."/>
            <person name="Seong W.K."/>
            <person name="Hwang K.J."/>
        </authorList>
    </citation>
    <scope>NUCLEOTIDE SEQUENCE [LARGE SCALE GENOMIC DNA]</scope>
    <source>
        <strain evidence="1 2">32T</strain>
    </source>
</reference>
<organism evidence="1 2">
    <name type="scientific">Dermabacter jinjuensis</name>
    <dbReference type="NCBI Taxonomy" id="1667168"/>
    <lineage>
        <taxon>Bacteria</taxon>
        <taxon>Bacillati</taxon>
        <taxon>Actinomycetota</taxon>
        <taxon>Actinomycetes</taxon>
        <taxon>Micrococcales</taxon>
        <taxon>Dermabacteraceae</taxon>
        <taxon>Dermabacter</taxon>
    </lineage>
</organism>
<gene>
    <name evidence="1" type="ORF">COP05_07910</name>
</gene>
<accession>A0ABM6PNU5</accession>
<sequence>MWTEIIARFWLRPIFTILVKVAPLNCLMTGAVREVAWCRMGLGGCGLRQMIRIWVVGLIKVVLLRRLWVLDVVE</sequence>
<dbReference type="EMBL" id="CP023482">
    <property type="protein sequence ID" value="ATH97014.1"/>
    <property type="molecule type" value="Genomic_DNA"/>
</dbReference>
<evidence type="ECO:0000313" key="1">
    <source>
        <dbReference type="EMBL" id="ATH97014.1"/>
    </source>
</evidence>
<proteinExistence type="predicted"/>
<dbReference type="Proteomes" id="UP000815698">
    <property type="component" value="Chromosome"/>
</dbReference>
<evidence type="ECO:0000313" key="2">
    <source>
        <dbReference type="Proteomes" id="UP000815698"/>
    </source>
</evidence>
<protein>
    <submittedName>
        <fullName evidence="1">Uncharacterized protein</fullName>
    </submittedName>
</protein>
<name>A0ABM6PNU5_9MICO</name>
<keyword evidence="2" id="KW-1185">Reference proteome</keyword>